<accession>A0A6J5PAT9</accession>
<evidence type="ECO:0000313" key="2">
    <source>
        <dbReference type="EMBL" id="CAB4166328.1"/>
    </source>
</evidence>
<proteinExistence type="predicted"/>
<gene>
    <name evidence="2" type="ORF">UFOVP853_27</name>
</gene>
<organism evidence="2">
    <name type="scientific">uncultured Caudovirales phage</name>
    <dbReference type="NCBI Taxonomy" id="2100421"/>
    <lineage>
        <taxon>Viruses</taxon>
        <taxon>Duplodnaviria</taxon>
        <taxon>Heunggongvirae</taxon>
        <taxon>Uroviricota</taxon>
        <taxon>Caudoviricetes</taxon>
        <taxon>Peduoviridae</taxon>
        <taxon>Maltschvirus</taxon>
        <taxon>Maltschvirus maltsch</taxon>
    </lineage>
</organism>
<evidence type="ECO:0000256" key="1">
    <source>
        <dbReference type="SAM" id="MobiDB-lite"/>
    </source>
</evidence>
<reference evidence="2" key="1">
    <citation type="submission" date="2020-04" db="EMBL/GenBank/DDBJ databases">
        <authorList>
            <person name="Chiriac C."/>
            <person name="Salcher M."/>
            <person name="Ghai R."/>
            <person name="Kavagutti S V."/>
        </authorList>
    </citation>
    <scope>NUCLEOTIDE SEQUENCE</scope>
</reference>
<feature type="compositionally biased region" description="Basic and acidic residues" evidence="1">
    <location>
        <begin position="48"/>
        <end position="59"/>
    </location>
</feature>
<feature type="region of interest" description="Disordered" evidence="1">
    <location>
        <begin position="38"/>
        <end position="83"/>
    </location>
</feature>
<name>A0A6J5PAT9_9CAUD</name>
<dbReference type="EMBL" id="LR796791">
    <property type="protein sequence ID" value="CAB4166328.1"/>
    <property type="molecule type" value="Genomic_DNA"/>
</dbReference>
<sequence length="83" mass="9340">MVEVVRGPRPPSLFPNIARDLPAYKSPLGDGAVIEGRAARREHMKRNNVREVDPSERPAKPATPDWVNDWRANKGITRSKPNE</sequence>
<protein>
    <submittedName>
        <fullName evidence="2">Uncharacterized protein</fullName>
    </submittedName>
</protein>